<keyword evidence="1" id="KW-0175">Coiled coil</keyword>
<dbReference type="CDD" id="cd14688">
    <property type="entry name" value="bZIP_YAP"/>
    <property type="match status" value="1"/>
</dbReference>
<proteinExistence type="predicted"/>
<protein>
    <recommendedName>
        <fullName evidence="2">BZIP domain-containing protein</fullName>
    </recommendedName>
</protein>
<dbReference type="EMBL" id="CAJHUC010000627">
    <property type="protein sequence ID" value="CAD7697215.1"/>
    <property type="molecule type" value="Genomic_DNA"/>
</dbReference>
<organism evidence="3 4">
    <name type="scientific">Ostreobium quekettii</name>
    <dbReference type="NCBI Taxonomy" id="121088"/>
    <lineage>
        <taxon>Eukaryota</taxon>
        <taxon>Viridiplantae</taxon>
        <taxon>Chlorophyta</taxon>
        <taxon>core chlorophytes</taxon>
        <taxon>Ulvophyceae</taxon>
        <taxon>TCBD clade</taxon>
        <taxon>Bryopsidales</taxon>
        <taxon>Ostreobineae</taxon>
        <taxon>Ostreobiaceae</taxon>
        <taxon>Ostreobium</taxon>
    </lineage>
</organism>
<sequence>MGSQLENLLSNSSLDLDVDPGLLGLLVDSASDNPAPAAGPNGQMAPASTSASTCGPGGAYYPYSGGAQGGVFGQSTILPLFGPGCSPPVMSPFVIPERGLPAAGGQPPGYGMAATGAHGGDGRYAAPADVGPGAGPSGGPGGAVDEKTATILRRQAAIQAKNRRAQKRFRERQKAKMTNLEEQVEGLCAQLEELKTQNTSLANKNDLLTKVLQMKDEQMCVLQEGAKVFDNARSRAEPARLSSTSMTQTSVCTMAKQPKALEGNHFPTSKFYELTAEEVRETWKAYVNQLSMLLVNLGTDASQTDAEPRILQLVSEMGELCCKTATLCPVNMKKLLMGSFESPGTQPSLEDRELEKRWDEVLKTVSLTGKQEDMVLELRSAFLLRMKTLWQQRAILNRRFQECVGFIETRDLSGTQSSGTQSTCSASLKVAEIVEELRDSLHRETQYHYDFISSFFQNVVDDMQAAHLCVQSYPYYPDILVISNILAAERGVQLDWLKNEQGQ</sequence>
<evidence type="ECO:0000259" key="2">
    <source>
        <dbReference type="SMART" id="SM00338"/>
    </source>
</evidence>
<dbReference type="AlphaFoldDB" id="A0A8S1IR13"/>
<keyword evidence="4" id="KW-1185">Reference proteome</keyword>
<evidence type="ECO:0000256" key="1">
    <source>
        <dbReference type="SAM" id="Coils"/>
    </source>
</evidence>
<feature type="coiled-coil region" evidence="1">
    <location>
        <begin position="170"/>
        <end position="211"/>
    </location>
</feature>
<accession>A0A8S1IR13</accession>
<comment type="caution">
    <text evidence="3">The sequence shown here is derived from an EMBL/GenBank/DDBJ whole genome shotgun (WGS) entry which is preliminary data.</text>
</comment>
<gene>
    <name evidence="3" type="ORF">OSTQU699_LOCUS2576</name>
</gene>
<evidence type="ECO:0000313" key="4">
    <source>
        <dbReference type="Proteomes" id="UP000708148"/>
    </source>
</evidence>
<dbReference type="SMART" id="SM00338">
    <property type="entry name" value="BRLZ"/>
    <property type="match status" value="1"/>
</dbReference>
<dbReference type="InterPro" id="IPR004827">
    <property type="entry name" value="bZIP"/>
</dbReference>
<dbReference type="SUPFAM" id="SSF57959">
    <property type="entry name" value="Leucine zipper domain"/>
    <property type="match status" value="1"/>
</dbReference>
<dbReference type="OrthoDB" id="548708at2759"/>
<feature type="domain" description="BZIP" evidence="2">
    <location>
        <begin position="149"/>
        <end position="214"/>
    </location>
</feature>
<dbReference type="Proteomes" id="UP000708148">
    <property type="component" value="Unassembled WGS sequence"/>
</dbReference>
<reference evidence="3" key="1">
    <citation type="submission" date="2020-12" db="EMBL/GenBank/DDBJ databases">
        <authorList>
            <person name="Iha C."/>
        </authorList>
    </citation>
    <scope>NUCLEOTIDE SEQUENCE</scope>
</reference>
<dbReference type="InterPro" id="IPR046347">
    <property type="entry name" value="bZIP_sf"/>
</dbReference>
<dbReference type="GO" id="GO:0003700">
    <property type="term" value="F:DNA-binding transcription factor activity"/>
    <property type="evidence" value="ECO:0007669"/>
    <property type="project" value="InterPro"/>
</dbReference>
<name>A0A8S1IR13_9CHLO</name>
<dbReference type="Gene3D" id="1.20.5.170">
    <property type="match status" value="1"/>
</dbReference>
<evidence type="ECO:0000313" key="3">
    <source>
        <dbReference type="EMBL" id="CAD7697215.1"/>
    </source>
</evidence>